<feature type="region of interest" description="Disordered" evidence="1">
    <location>
        <begin position="65"/>
        <end position="94"/>
    </location>
</feature>
<accession>A0A1K0ISQ9</accession>
<organism evidence="2">
    <name type="scientific">Cupriavidus necator</name>
    <name type="common">Alcaligenes eutrophus</name>
    <name type="synonym">Ralstonia eutropha</name>
    <dbReference type="NCBI Taxonomy" id="106590"/>
    <lineage>
        <taxon>Bacteria</taxon>
        <taxon>Pseudomonadati</taxon>
        <taxon>Pseudomonadota</taxon>
        <taxon>Betaproteobacteria</taxon>
        <taxon>Burkholderiales</taxon>
        <taxon>Burkholderiaceae</taxon>
        <taxon>Cupriavidus</taxon>
    </lineage>
</organism>
<reference evidence="2" key="1">
    <citation type="submission" date="2016-09" db="EMBL/GenBank/DDBJ databases">
        <authorList>
            <person name="Capua I."/>
            <person name="De Benedictis P."/>
            <person name="Joannis T."/>
            <person name="Lombin L.H."/>
            <person name="Cattoli G."/>
        </authorList>
    </citation>
    <scope>NUCLEOTIDE SEQUENCE</scope>
    <source>
        <strain evidence="2">B9</strain>
    </source>
</reference>
<proteinExistence type="predicted"/>
<dbReference type="GO" id="GO:0016829">
    <property type="term" value="F:lyase activity"/>
    <property type="evidence" value="ECO:0007669"/>
    <property type="project" value="InterPro"/>
</dbReference>
<dbReference type="Gene3D" id="2.40.400.10">
    <property type="entry name" value="Acetoacetate decarboxylase-like"/>
    <property type="match status" value="1"/>
</dbReference>
<dbReference type="InterPro" id="IPR023375">
    <property type="entry name" value="ADC_dom_sf"/>
</dbReference>
<dbReference type="EMBL" id="FMSH01000532">
    <property type="protein sequence ID" value="SCV01452.1"/>
    <property type="molecule type" value="Genomic_DNA"/>
</dbReference>
<name>A0A1K0ISQ9_CUPNE</name>
<dbReference type="InterPro" id="IPR010451">
    <property type="entry name" value="Acetoacetate_decarboxylase"/>
</dbReference>
<dbReference type="Pfam" id="PF06314">
    <property type="entry name" value="ADC"/>
    <property type="match status" value="1"/>
</dbReference>
<dbReference type="SUPFAM" id="SSF160104">
    <property type="entry name" value="Acetoacetate decarboxylase-like"/>
    <property type="match status" value="1"/>
</dbReference>
<dbReference type="AlphaFoldDB" id="A0A1K0ISQ9"/>
<protein>
    <submittedName>
        <fullName evidence="2">Uncharacterized protein</fullName>
    </submittedName>
</protein>
<evidence type="ECO:0000256" key="1">
    <source>
        <dbReference type="SAM" id="MobiDB-lite"/>
    </source>
</evidence>
<evidence type="ECO:0000313" key="2">
    <source>
        <dbReference type="EMBL" id="SCV01452.1"/>
    </source>
</evidence>
<sequence>MGVAHGREIHGQPKKLGMPKLEARGDAWVGTVSRNGIDVITGTLAYKQNRGRLVLVVAVAGLQQQLQPQGGRPHRRDAGDPAAHGAPLGQCSGS</sequence>
<gene>
    <name evidence="2" type="ORF">CNECB9_820005</name>
</gene>